<evidence type="ECO:0000313" key="16">
    <source>
        <dbReference type="Proteomes" id="UP000001640"/>
    </source>
</evidence>
<dbReference type="RefSeq" id="XP_003675025.1">
    <property type="nucleotide sequence ID" value="XM_003674977.1"/>
</dbReference>
<dbReference type="EC" id="3.1.3.16" evidence="12"/>
<dbReference type="KEGG" id="ncs:NCAS_0B05700"/>
<feature type="domain" description="RTR1-type" evidence="14">
    <location>
        <begin position="50"/>
        <end position="136"/>
    </location>
</feature>
<protein>
    <recommendedName>
        <fullName evidence="12">RNA polymerase II subunit B1 CTD phosphatase RPAP2 homolog</fullName>
        <ecNumber evidence="12">3.1.3.16</ecNumber>
    </recommendedName>
</protein>
<evidence type="ECO:0000313" key="15">
    <source>
        <dbReference type="EMBL" id="CCC68654.1"/>
    </source>
</evidence>
<evidence type="ECO:0000256" key="11">
    <source>
        <dbReference type="PROSITE-ProRule" id="PRU00812"/>
    </source>
</evidence>
<reference evidence="15 16" key="1">
    <citation type="journal article" date="2011" name="Proc. Natl. Acad. Sci. U.S.A.">
        <title>Evolutionary erosion of yeast sex chromosomes by mating-type switching accidents.</title>
        <authorList>
            <person name="Gordon J.L."/>
            <person name="Armisen D."/>
            <person name="Proux-Wera E."/>
            <person name="Oheigeartaigh S.S."/>
            <person name="Byrne K.P."/>
            <person name="Wolfe K.H."/>
        </authorList>
    </citation>
    <scope>NUCLEOTIDE SEQUENCE [LARGE SCALE GENOMIC DNA]</scope>
    <source>
        <strain evidence="16">ATCC 76901 / BCRC 22586 / CBS 4309 / NBRC 1992 / NRRL Y-12630</strain>
    </source>
</reference>
<dbReference type="OMA" id="CCKEHYQ"/>
<dbReference type="GO" id="GO:0005634">
    <property type="term" value="C:nucleus"/>
    <property type="evidence" value="ECO:0007669"/>
    <property type="project" value="UniProtKB-SubCell"/>
</dbReference>
<dbReference type="InterPro" id="IPR007308">
    <property type="entry name" value="Rtr1/RPAP2_dom"/>
</dbReference>
<evidence type="ECO:0000256" key="10">
    <source>
        <dbReference type="ARBA" id="ARBA00048336"/>
    </source>
</evidence>
<reference key="2">
    <citation type="submission" date="2011-08" db="EMBL/GenBank/DDBJ databases">
        <title>Genome sequence of Naumovozyma castellii.</title>
        <authorList>
            <person name="Gordon J.L."/>
            <person name="Armisen D."/>
            <person name="Proux-Wera E."/>
            <person name="OhEigeartaigh S.S."/>
            <person name="Byrne K.P."/>
            <person name="Wolfe K.H."/>
        </authorList>
    </citation>
    <scope>NUCLEOTIDE SEQUENCE</scope>
    <source>
        <strain>Type strain:CBS 4309</strain>
    </source>
</reference>
<gene>
    <name evidence="15" type="primary">NCAS0B05700</name>
    <name evidence="15" type="ordered locus">NCAS_0B05700</name>
</gene>
<feature type="region of interest" description="Disordered" evidence="13">
    <location>
        <begin position="229"/>
        <end position="250"/>
    </location>
</feature>
<name>G0V9N7_NAUCA</name>
<evidence type="ECO:0000256" key="12">
    <source>
        <dbReference type="RuleBase" id="RU367080"/>
    </source>
</evidence>
<dbReference type="GO" id="GO:0043175">
    <property type="term" value="F:RNA polymerase core enzyme binding"/>
    <property type="evidence" value="ECO:0007669"/>
    <property type="project" value="UniProtKB-UniRule"/>
</dbReference>
<keyword evidence="7 12" id="KW-0904">Protein phosphatase</keyword>
<comment type="similarity">
    <text evidence="2 11 12">Belongs to the RPAP2 family.</text>
</comment>
<dbReference type="GO" id="GO:0008270">
    <property type="term" value="F:zinc ion binding"/>
    <property type="evidence" value="ECO:0007669"/>
    <property type="project" value="UniProtKB-KW"/>
</dbReference>
<dbReference type="GO" id="GO:0008420">
    <property type="term" value="F:RNA polymerase II CTD heptapeptide repeat phosphatase activity"/>
    <property type="evidence" value="ECO:0007669"/>
    <property type="project" value="UniProtKB-UniRule"/>
</dbReference>
<dbReference type="eggNOG" id="KOG4780">
    <property type="taxonomic scope" value="Eukaryota"/>
</dbReference>
<dbReference type="AlphaFoldDB" id="G0V9N7"/>
<evidence type="ECO:0000256" key="5">
    <source>
        <dbReference type="ARBA" id="ARBA00022801"/>
    </source>
</evidence>
<comment type="catalytic activity">
    <reaction evidence="10 12">
        <text>O-phospho-L-threonyl-[protein] + H2O = L-threonyl-[protein] + phosphate</text>
        <dbReference type="Rhea" id="RHEA:47004"/>
        <dbReference type="Rhea" id="RHEA-COMP:11060"/>
        <dbReference type="Rhea" id="RHEA-COMP:11605"/>
        <dbReference type="ChEBI" id="CHEBI:15377"/>
        <dbReference type="ChEBI" id="CHEBI:30013"/>
        <dbReference type="ChEBI" id="CHEBI:43474"/>
        <dbReference type="ChEBI" id="CHEBI:61977"/>
        <dbReference type="EC" id="3.1.3.16"/>
    </reaction>
</comment>
<dbReference type="PANTHER" id="PTHR14732">
    <property type="entry name" value="RNA POLYMERASE II SUBUNIT B1 CTD PHOSPHATASE RPAP2-RELATED"/>
    <property type="match status" value="1"/>
</dbReference>
<dbReference type="GO" id="GO:0005737">
    <property type="term" value="C:cytoplasm"/>
    <property type="evidence" value="ECO:0007669"/>
    <property type="project" value="TreeGrafter"/>
</dbReference>
<keyword evidence="8 12" id="KW-0539">Nucleus</keyword>
<evidence type="ECO:0000256" key="3">
    <source>
        <dbReference type="ARBA" id="ARBA00022723"/>
    </source>
</evidence>
<dbReference type="PANTHER" id="PTHR14732:SF0">
    <property type="entry name" value="RNA POLYMERASE II SUBUNIT B1 CTD PHOSPHATASE RPAP2-RELATED"/>
    <property type="match status" value="1"/>
</dbReference>
<accession>G0V9N7</accession>
<dbReference type="GeneID" id="96902211"/>
<comment type="catalytic activity">
    <reaction evidence="9 12">
        <text>O-phospho-L-seryl-[protein] + H2O = L-seryl-[protein] + phosphate</text>
        <dbReference type="Rhea" id="RHEA:20629"/>
        <dbReference type="Rhea" id="RHEA-COMP:9863"/>
        <dbReference type="Rhea" id="RHEA-COMP:11604"/>
        <dbReference type="ChEBI" id="CHEBI:15377"/>
        <dbReference type="ChEBI" id="CHEBI:29999"/>
        <dbReference type="ChEBI" id="CHEBI:43474"/>
        <dbReference type="ChEBI" id="CHEBI:83421"/>
        <dbReference type="EC" id="3.1.3.16"/>
    </reaction>
</comment>
<keyword evidence="6 12" id="KW-0862">Zinc</keyword>
<dbReference type="EMBL" id="HE576753">
    <property type="protein sequence ID" value="CCC68654.1"/>
    <property type="molecule type" value="Genomic_DNA"/>
</dbReference>
<dbReference type="InParanoid" id="G0V9N7"/>
<dbReference type="HOGENOM" id="CLU_086709_0_0_1"/>
<evidence type="ECO:0000256" key="13">
    <source>
        <dbReference type="SAM" id="MobiDB-lite"/>
    </source>
</evidence>
<dbReference type="InterPro" id="IPR038534">
    <property type="entry name" value="Rtr1/RPAP2_sf"/>
</dbReference>
<evidence type="ECO:0000256" key="6">
    <source>
        <dbReference type="ARBA" id="ARBA00022833"/>
    </source>
</evidence>
<keyword evidence="16" id="KW-1185">Reference proteome</keyword>
<dbReference type="InterPro" id="IPR039693">
    <property type="entry name" value="Rtr1/RPAP2"/>
</dbReference>
<keyword evidence="4 12" id="KW-0863">Zinc-finger</keyword>
<evidence type="ECO:0000256" key="1">
    <source>
        <dbReference type="ARBA" id="ARBA00004123"/>
    </source>
</evidence>
<comment type="subcellular location">
    <subcellularLocation>
        <location evidence="1 12">Nucleus</location>
    </subcellularLocation>
</comment>
<dbReference type="FunCoup" id="G0V9N7">
    <property type="interactions" value="375"/>
</dbReference>
<evidence type="ECO:0000256" key="7">
    <source>
        <dbReference type="ARBA" id="ARBA00022912"/>
    </source>
</evidence>
<evidence type="ECO:0000256" key="2">
    <source>
        <dbReference type="ARBA" id="ARBA00005676"/>
    </source>
</evidence>
<dbReference type="Proteomes" id="UP000001640">
    <property type="component" value="Chromosome 2"/>
</dbReference>
<dbReference type="OrthoDB" id="2590500at2759"/>
<sequence>MTTIQDIQQIALGSYQKHRQLSIHEAEMISLEIIGLLCDSYCHDEDTLKYIARLITTDVYMDLIDERNLNKKCGYPLCNKAPERIRDPFNMDDVTRKFLWENNPYAYLSRYCSKFHFRCSQFFRLQLSDEALFARTGIHLIDKHVHDSKGDDLTNLNAIQEEKYKITLFEEFLREKASEDDIKSLIVGLKKLGFQNEHAEDNEVHGDQQLEEDLSKWLSEIKIVEDEKPPLLGDFEKEDDNDNGNMNSIF</sequence>
<dbReference type="STRING" id="1064592.G0V9N7"/>
<keyword evidence="5 12" id="KW-0378">Hydrolase</keyword>
<evidence type="ECO:0000259" key="14">
    <source>
        <dbReference type="PROSITE" id="PS51479"/>
    </source>
</evidence>
<proteinExistence type="inferred from homology"/>
<dbReference type="Gene3D" id="1.25.40.820">
    <property type="match status" value="1"/>
</dbReference>
<dbReference type="PROSITE" id="PS51479">
    <property type="entry name" value="ZF_RTR1"/>
    <property type="match status" value="1"/>
</dbReference>
<comment type="function">
    <text evidence="12">Putative RNA polymerase II subunit B1 C-terminal domain (CTD) phosphatase involved in RNA polymerase II transcription regulation.</text>
</comment>
<evidence type="ECO:0000256" key="4">
    <source>
        <dbReference type="ARBA" id="ARBA00022771"/>
    </source>
</evidence>
<keyword evidence="3 12" id="KW-0479">Metal-binding</keyword>
<evidence type="ECO:0000256" key="8">
    <source>
        <dbReference type="ARBA" id="ARBA00023242"/>
    </source>
</evidence>
<dbReference type="Pfam" id="PF04181">
    <property type="entry name" value="RPAP2_Rtr1"/>
    <property type="match status" value="1"/>
</dbReference>
<evidence type="ECO:0000256" key="9">
    <source>
        <dbReference type="ARBA" id="ARBA00047761"/>
    </source>
</evidence>
<organism evidence="15 16">
    <name type="scientific">Naumovozyma castellii</name>
    <name type="common">Yeast</name>
    <name type="synonym">Saccharomyces castellii</name>
    <dbReference type="NCBI Taxonomy" id="27288"/>
    <lineage>
        <taxon>Eukaryota</taxon>
        <taxon>Fungi</taxon>
        <taxon>Dikarya</taxon>
        <taxon>Ascomycota</taxon>
        <taxon>Saccharomycotina</taxon>
        <taxon>Saccharomycetes</taxon>
        <taxon>Saccharomycetales</taxon>
        <taxon>Saccharomycetaceae</taxon>
        <taxon>Naumovozyma</taxon>
    </lineage>
</organism>